<keyword evidence="5 12" id="KW-0378">Hydrolase</keyword>
<feature type="compositionally biased region" description="Low complexity" evidence="13">
    <location>
        <begin position="31"/>
        <end position="41"/>
    </location>
</feature>
<comment type="similarity">
    <text evidence="2 11 12">Belongs to the RPAP2 family.</text>
</comment>
<accession>A0ABR3GR39</accession>
<reference evidence="15 16" key="1">
    <citation type="submission" date="2024-02" db="EMBL/GenBank/DDBJ databases">
        <title>Discinaceae phylogenomics.</title>
        <authorList>
            <person name="Dirks A.C."/>
            <person name="James T.Y."/>
        </authorList>
    </citation>
    <scope>NUCLEOTIDE SEQUENCE [LARGE SCALE GENOMIC DNA]</scope>
    <source>
        <strain evidence="15 16">ACD0624</strain>
    </source>
</reference>
<keyword evidence="7 12" id="KW-0904">Protein phosphatase</keyword>
<evidence type="ECO:0000256" key="9">
    <source>
        <dbReference type="ARBA" id="ARBA00047761"/>
    </source>
</evidence>
<evidence type="ECO:0000256" key="13">
    <source>
        <dbReference type="SAM" id="MobiDB-lite"/>
    </source>
</evidence>
<evidence type="ECO:0000256" key="1">
    <source>
        <dbReference type="ARBA" id="ARBA00004123"/>
    </source>
</evidence>
<comment type="subcellular location">
    <subcellularLocation>
        <location evidence="1 12">Nucleus</location>
    </subcellularLocation>
</comment>
<keyword evidence="6 12" id="KW-0862">Zinc</keyword>
<keyword evidence="4 12" id="KW-0863">Zinc-finger</keyword>
<comment type="catalytic activity">
    <reaction evidence="9 12">
        <text>O-phospho-L-seryl-[protein] + H2O = L-seryl-[protein] + phosphate</text>
        <dbReference type="Rhea" id="RHEA:20629"/>
        <dbReference type="Rhea" id="RHEA-COMP:9863"/>
        <dbReference type="Rhea" id="RHEA-COMP:11604"/>
        <dbReference type="ChEBI" id="CHEBI:15377"/>
        <dbReference type="ChEBI" id="CHEBI:29999"/>
        <dbReference type="ChEBI" id="CHEBI:43474"/>
        <dbReference type="ChEBI" id="CHEBI:83421"/>
        <dbReference type="EC" id="3.1.3.16"/>
    </reaction>
</comment>
<dbReference type="InterPro" id="IPR039693">
    <property type="entry name" value="Rtr1/RPAP2"/>
</dbReference>
<comment type="function">
    <text evidence="12">Putative RNA polymerase II subunit B1 C-terminal domain (CTD) phosphatase involved in RNA polymerase II transcription regulation.</text>
</comment>
<evidence type="ECO:0000313" key="15">
    <source>
        <dbReference type="EMBL" id="KAL0638377.1"/>
    </source>
</evidence>
<keyword evidence="8 12" id="KW-0539">Nucleus</keyword>
<evidence type="ECO:0000256" key="11">
    <source>
        <dbReference type="PROSITE-ProRule" id="PRU00812"/>
    </source>
</evidence>
<protein>
    <recommendedName>
        <fullName evidence="12">RNA polymerase II subunit B1 CTD phosphatase RPAP2 homolog</fullName>
        <ecNumber evidence="12">3.1.3.16</ecNumber>
    </recommendedName>
</protein>
<evidence type="ECO:0000313" key="16">
    <source>
        <dbReference type="Proteomes" id="UP001447188"/>
    </source>
</evidence>
<dbReference type="EC" id="3.1.3.16" evidence="12"/>
<dbReference type="Proteomes" id="UP001447188">
    <property type="component" value="Unassembled WGS sequence"/>
</dbReference>
<keyword evidence="3 12" id="KW-0479">Metal-binding</keyword>
<dbReference type="InterPro" id="IPR038534">
    <property type="entry name" value="Rtr1/RPAP2_sf"/>
</dbReference>
<evidence type="ECO:0000256" key="7">
    <source>
        <dbReference type="ARBA" id="ARBA00022912"/>
    </source>
</evidence>
<evidence type="ECO:0000259" key="14">
    <source>
        <dbReference type="PROSITE" id="PS51479"/>
    </source>
</evidence>
<dbReference type="Pfam" id="PF04181">
    <property type="entry name" value="RPAP2_Rtr1"/>
    <property type="match status" value="1"/>
</dbReference>
<comment type="caution">
    <text evidence="15">The sequence shown here is derived from an EMBL/GenBank/DDBJ whole genome shotgun (WGS) entry which is preliminary data.</text>
</comment>
<dbReference type="EMBL" id="JBBBZM010000022">
    <property type="protein sequence ID" value="KAL0638377.1"/>
    <property type="molecule type" value="Genomic_DNA"/>
</dbReference>
<evidence type="ECO:0000256" key="8">
    <source>
        <dbReference type="ARBA" id="ARBA00023242"/>
    </source>
</evidence>
<feature type="domain" description="RTR1-type" evidence="14">
    <location>
        <begin position="101"/>
        <end position="188"/>
    </location>
</feature>
<feature type="compositionally biased region" description="Basic residues" evidence="13">
    <location>
        <begin position="1"/>
        <end position="11"/>
    </location>
</feature>
<evidence type="ECO:0000256" key="12">
    <source>
        <dbReference type="RuleBase" id="RU367080"/>
    </source>
</evidence>
<evidence type="ECO:0000256" key="4">
    <source>
        <dbReference type="ARBA" id="ARBA00022771"/>
    </source>
</evidence>
<evidence type="ECO:0000256" key="5">
    <source>
        <dbReference type="ARBA" id="ARBA00022801"/>
    </source>
</evidence>
<evidence type="ECO:0000256" key="10">
    <source>
        <dbReference type="ARBA" id="ARBA00048336"/>
    </source>
</evidence>
<dbReference type="PROSITE" id="PS51479">
    <property type="entry name" value="ZF_RTR1"/>
    <property type="match status" value="1"/>
</dbReference>
<feature type="region of interest" description="Disordered" evidence="13">
    <location>
        <begin position="1"/>
        <end position="41"/>
    </location>
</feature>
<evidence type="ECO:0000256" key="2">
    <source>
        <dbReference type="ARBA" id="ARBA00005676"/>
    </source>
</evidence>
<proteinExistence type="inferred from homology"/>
<evidence type="ECO:0000256" key="3">
    <source>
        <dbReference type="ARBA" id="ARBA00022723"/>
    </source>
</evidence>
<feature type="region of interest" description="Disordered" evidence="13">
    <location>
        <begin position="315"/>
        <end position="339"/>
    </location>
</feature>
<comment type="catalytic activity">
    <reaction evidence="10 12">
        <text>O-phospho-L-threonyl-[protein] + H2O = L-threonyl-[protein] + phosphate</text>
        <dbReference type="Rhea" id="RHEA:47004"/>
        <dbReference type="Rhea" id="RHEA-COMP:11060"/>
        <dbReference type="Rhea" id="RHEA-COMP:11605"/>
        <dbReference type="ChEBI" id="CHEBI:15377"/>
        <dbReference type="ChEBI" id="CHEBI:30013"/>
        <dbReference type="ChEBI" id="CHEBI:43474"/>
        <dbReference type="ChEBI" id="CHEBI:61977"/>
        <dbReference type="EC" id="3.1.3.16"/>
    </reaction>
</comment>
<dbReference type="PANTHER" id="PTHR14732:SF0">
    <property type="entry name" value="RNA POLYMERASE II SUBUNIT B1 CTD PHOSPHATASE RPAP2-RELATED"/>
    <property type="match status" value="1"/>
</dbReference>
<dbReference type="InterPro" id="IPR007308">
    <property type="entry name" value="Rtr1/RPAP2_dom"/>
</dbReference>
<dbReference type="Gene3D" id="1.25.40.820">
    <property type="match status" value="1"/>
</dbReference>
<name>A0ABR3GR39_9PEZI</name>
<organism evidence="15 16">
    <name type="scientific">Discina gigas</name>
    <dbReference type="NCBI Taxonomy" id="1032678"/>
    <lineage>
        <taxon>Eukaryota</taxon>
        <taxon>Fungi</taxon>
        <taxon>Dikarya</taxon>
        <taxon>Ascomycota</taxon>
        <taxon>Pezizomycotina</taxon>
        <taxon>Pezizomycetes</taxon>
        <taxon>Pezizales</taxon>
        <taxon>Discinaceae</taxon>
        <taxon>Discina</taxon>
    </lineage>
</organism>
<keyword evidence="16" id="KW-1185">Reference proteome</keyword>
<evidence type="ECO:0000256" key="6">
    <source>
        <dbReference type="ARBA" id="ARBA00022833"/>
    </source>
</evidence>
<gene>
    <name evidence="15" type="ORF">Q9L58_002519</name>
</gene>
<sequence length="339" mass="36840">MPPKSILKKPTYKSSPLNPSTTPPDIVSIAPPSTTGTKPTPSEARAIALSHAHALQIRKVLELSILTSIETLVDYPSPASLPIPTTTTAATTHHDALALKRHLRYFQPADYDSLLEERNILTHCGYPLCGAPKKSSPTASTYVLVDKGRTTMRFVERTKLERFCSDTCARRGLWLRVQLNDEPSWLRGDVLEGVEVGSKGEVFGLDLEGLRWAAAGGEDSMLLLEEVEERRRIKEGGVAGVASEVDLKRLVEELQGLGIESKDLLAGKKQNSGETAISFAADKPLAFTIEEKTVSSNAVPPSTDVTPAMAALAIEGYNPRRGPQDYLKNGKRSEGEKLD</sequence>
<dbReference type="PANTHER" id="PTHR14732">
    <property type="entry name" value="RNA POLYMERASE II SUBUNIT B1 CTD PHOSPHATASE RPAP2-RELATED"/>
    <property type="match status" value="1"/>
</dbReference>